<sequence>MKSKLMYIACFAFLLSSCEKSKELRYDADFSALNIWLGANLQKQDSLVYNYAFKSLNDFDTIKFSVRLTGLPVDQDREFQLEAIGGETERVKPGVHYEFPKYVLKANTYEGVFPIYIKRSTDFRQRQARIIFALKENGLFKKGIVEKSDLIVILKEEFSKPANWDADTFPYKNLSTFFGTYSNVKFQFITTVIGRIPVFKVRSDTKPPVPPDEVSYTQAEYWQKRCKTELAIYNAAHTKPLVTENEESITFP</sequence>
<dbReference type="RefSeq" id="WP_131608493.1">
    <property type="nucleotide sequence ID" value="NZ_SJSM01000004.1"/>
</dbReference>
<dbReference type="Proteomes" id="UP000291117">
    <property type="component" value="Unassembled WGS sequence"/>
</dbReference>
<dbReference type="PROSITE" id="PS51257">
    <property type="entry name" value="PROKAR_LIPOPROTEIN"/>
    <property type="match status" value="1"/>
</dbReference>
<accession>A0A4R0NA35</accession>
<dbReference type="Pfam" id="PF16132">
    <property type="entry name" value="DUF4843"/>
    <property type="match status" value="1"/>
</dbReference>
<keyword evidence="2" id="KW-1185">Reference proteome</keyword>
<protein>
    <submittedName>
        <fullName evidence="1">DUF4843 domain-containing protein</fullName>
    </submittedName>
</protein>
<proteinExistence type="predicted"/>
<dbReference type="EMBL" id="SJSM01000004">
    <property type="protein sequence ID" value="TCC97081.1"/>
    <property type="molecule type" value="Genomic_DNA"/>
</dbReference>
<evidence type="ECO:0000313" key="1">
    <source>
        <dbReference type="EMBL" id="TCC97081.1"/>
    </source>
</evidence>
<organism evidence="1 2">
    <name type="scientific">Pedobacter hiemivivus</name>
    <dbReference type="NCBI Taxonomy" id="2530454"/>
    <lineage>
        <taxon>Bacteria</taxon>
        <taxon>Pseudomonadati</taxon>
        <taxon>Bacteroidota</taxon>
        <taxon>Sphingobacteriia</taxon>
        <taxon>Sphingobacteriales</taxon>
        <taxon>Sphingobacteriaceae</taxon>
        <taxon>Pedobacter</taxon>
    </lineage>
</organism>
<comment type="caution">
    <text evidence="1">The sequence shown here is derived from an EMBL/GenBank/DDBJ whole genome shotgun (WGS) entry which is preliminary data.</text>
</comment>
<dbReference type="InterPro" id="IPR032299">
    <property type="entry name" value="DUF4843"/>
</dbReference>
<reference evidence="1 2" key="1">
    <citation type="submission" date="2019-02" db="EMBL/GenBank/DDBJ databases">
        <title>Pedobacter sp. RP-3-8 sp. nov., isolated from Arctic soil.</title>
        <authorList>
            <person name="Dahal R.H."/>
        </authorList>
    </citation>
    <scope>NUCLEOTIDE SEQUENCE [LARGE SCALE GENOMIC DNA]</scope>
    <source>
        <strain evidence="1 2">RP-3-8</strain>
    </source>
</reference>
<gene>
    <name evidence="1" type="ORF">EZ444_09495</name>
</gene>
<dbReference type="OrthoDB" id="1094829at2"/>
<dbReference type="AlphaFoldDB" id="A0A4R0NA35"/>
<name>A0A4R0NA35_9SPHI</name>
<evidence type="ECO:0000313" key="2">
    <source>
        <dbReference type="Proteomes" id="UP000291117"/>
    </source>
</evidence>